<dbReference type="CDD" id="cd00164">
    <property type="entry name" value="S1_like"/>
    <property type="match status" value="1"/>
</dbReference>
<dbReference type="CDD" id="cd09918">
    <property type="entry name" value="SH2_Nterm_SPT6_like"/>
    <property type="match status" value="1"/>
</dbReference>
<dbReference type="InterPro" id="IPR028231">
    <property type="entry name" value="Spt6_YqgF"/>
</dbReference>
<feature type="compositionally biased region" description="Basic and acidic residues" evidence="9">
    <location>
        <begin position="1"/>
        <end position="11"/>
    </location>
</feature>
<comment type="similarity">
    <text evidence="3 8">Belongs to the SPT6 family.</text>
</comment>
<evidence type="ECO:0000256" key="4">
    <source>
        <dbReference type="ARBA" id="ARBA00022454"/>
    </source>
</evidence>
<dbReference type="Gene3D" id="1.10.150.850">
    <property type="entry name" value="Spt6, helix-hairpin-helix domain"/>
    <property type="match status" value="1"/>
</dbReference>
<dbReference type="GO" id="GO:0003677">
    <property type="term" value="F:DNA binding"/>
    <property type="evidence" value="ECO:0007669"/>
    <property type="project" value="InterPro"/>
</dbReference>
<evidence type="ECO:0000313" key="12">
    <source>
        <dbReference type="Proteomes" id="UP000186594"/>
    </source>
</evidence>
<dbReference type="OrthoDB" id="995477at2759"/>
<dbReference type="Gene3D" id="3.30.505.10">
    <property type="entry name" value="SH2 domain"/>
    <property type="match status" value="2"/>
</dbReference>
<evidence type="ECO:0000256" key="2">
    <source>
        <dbReference type="ARBA" id="ARBA00004286"/>
    </source>
</evidence>
<keyword evidence="4" id="KW-0158">Chromosome</keyword>
<feature type="compositionally biased region" description="Acidic residues" evidence="9">
    <location>
        <begin position="92"/>
        <end position="105"/>
    </location>
</feature>
<feature type="compositionally biased region" description="Acidic residues" evidence="9">
    <location>
        <begin position="12"/>
        <end position="29"/>
    </location>
</feature>
<proteinExistence type="inferred from homology"/>
<keyword evidence="12" id="KW-1185">Reference proteome</keyword>
<keyword evidence="11" id="KW-0648">Protein biosynthesis</keyword>
<dbReference type="PANTHER" id="PTHR10145">
    <property type="entry name" value="TRANSCRIPTION ELONGATION FACTOR SPT6"/>
    <property type="match status" value="1"/>
</dbReference>
<feature type="region of interest" description="Disordered" evidence="9">
    <location>
        <begin position="1"/>
        <end position="210"/>
    </location>
</feature>
<feature type="compositionally biased region" description="Basic and acidic residues" evidence="9">
    <location>
        <begin position="197"/>
        <end position="210"/>
    </location>
</feature>
<feature type="domain" description="S1 motif" evidence="10">
    <location>
        <begin position="1058"/>
        <end position="1136"/>
    </location>
</feature>
<dbReference type="InterPro" id="IPR032706">
    <property type="entry name" value="Spt6_HHH"/>
</dbReference>
<evidence type="ECO:0000256" key="7">
    <source>
        <dbReference type="ARBA" id="ARBA00023242"/>
    </source>
</evidence>
<dbReference type="InterPro" id="IPR012337">
    <property type="entry name" value="RNaseH-like_sf"/>
</dbReference>
<dbReference type="GO" id="GO:0016973">
    <property type="term" value="P:poly(A)+ mRNA export from nucleus"/>
    <property type="evidence" value="ECO:0007669"/>
    <property type="project" value="EnsemblFungi"/>
</dbReference>
<dbReference type="PIRSF" id="PIRSF036947">
    <property type="entry name" value="Spt6"/>
    <property type="match status" value="1"/>
</dbReference>
<dbReference type="InterPro" id="IPR037027">
    <property type="entry name" value="YqgF/RNaseH-like_dom_sf"/>
</dbReference>
<dbReference type="GO" id="GO:0031440">
    <property type="term" value="P:regulation of mRNA 3'-end processing"/>
    <property type="evidence" value="ECO:0007669"/>
    <property type="project" value="EnsemblFungi"/>
</dbReference>
<dbReference type="GO" id="GO:0031491">
    <property type="term" value="F:nucleosome binding"/>
    <property type="evidence" value="ECO:0007669"/>
    <property type="project" value="EnsemblFungi"/>
</dbReference>
<dbReference type="GO" id="GO:0001073">
    <property type="term" value="F:transcription antitermination factor activity, DNA binding"/>
    <property type="evidence" value="ECO:0007669"/>
    <property type="project" value="EnsemblFungi"/>
</dbReference>
<name>A0A1U7LUL0_NEOID</name>
<dbReference type="Gene3D" id="2.40.50.140">
    <property type="entry name" value="Nucleic acid-binding proteins"/>
    <property type="match status" value="1"/>
</dbReference>
<dbReference type="GO" id="GO:0000122">
    <property type="term" value="P:negative regulation of transcription by RNA polymerase II"/>
    <property type="evidence" value="ECO:0007669"/>
    <property type="project" value="EnsemblFungi"/>
</dbReference>
<evidence type="ECO:0000259" key="10">
    <source>
        <dbReference type="PROSITE" id="PS50126"/>
    </source>
</evidence>
<dbReference type="GO" id="GO:0000082">
    <property type="term" value="P:G1/S transition of mitotic cell cycle"/>
    <property type="evidence" value="ECO:0007669"/>
    <property type="project" value="EnsemblFungi"/>
</dbReference>
<feature type="compositionally biased region" description="Basic and acidic residues" evidence="9">
    <location>
        <begin position="112"/>
        <end position="136"/>
    </location>
</feature>
<evidence type="ECO:0000256" key="1">
    <source>
        <dbReference type="ARBA" id="ARBA00004123"/>
    </source>
</evidence>
<dbReference type="GO" id="GO:0000791">
    <property type="term" value="C:euchromatin"/>
    <property type="evidence" value="ECO:0007669"/>
    <property type="project" value="EnsemblFungi"/>
</dbReference>
<dbReference type="Proteomes" id="UP000186594">
    <property type="component" value="Unassembled WGS sequence"/>
</dbReference>
<comment type="subcellular location">
    <subcellularLocation>
        <location evidence="2">Chromosome</location>
    </subcellularLocation>
    <subcellularLocation>
        <location evidence="1 8">Nucleus</location>
    </subcellularLocation>
</comment>
<keyword evidence="5" id="KW-0727">SH2 domain</keyword>
<dbReference type="Pfam" id="PF14633">
    <property type="entry name" value="SH2_2"/>
    <property type="match status" value="1"/>
</dbReference>
<feature type="compositionally biased region" description="Acidic residues" evidence="9">
    <location>
        <begin position="66"/>
        <end position="75"/>
    </location>
</feature>
<dbReference type="GO" id="GO:0006334">
    <property type="term" value="P:nucleosome assembly"/>
    <property type="evidence" value="ECO:0007669"/>
    <property type="project" value="EnsemblFungi"/>
</dbReference>
<feature type="compositionally biased region" description="Acidic residues" evidence="9">
    <location>
        <begin position="185"/>
        <end position="196"/>
    </location>
</feature>
<dbReference type="GO" id="GO:0033554">
    <property type="term" value="P:cellular response to stress"/>
    <property type="evidence" value="ECO:0007669"/>
    <property type="project" value="EnsemblFungi"/>
</dbReference>
<dbReference type="InterPro" id="IPR017072">
    <property type="entry name" value="TF_Spt6"/>
</dbReference>
<comment type="function">
    <text evidence="8">Plays a role in maintenance of chromatin structure during RNA polymerase II transcription elongation thereby repressing transcription initiation from cryptic promoters. Mediates the reassembly of nucleosomes onto the promoters of at least a selected set of genes during repression; the nucleosome reassembly is essential for transcriptional repression.</text>
</comment>
<evidence type="ECO:0000256" key="5">
    <source>
        <dbReference type="ARBA" id="ARBA00022999"/>
    </source>
</evidence>
<accession>A0A1U7LUL0</accession>
<dbReference type="Pfam" id="PF14639">
    <property type="entry name" value="YqgF"/>
    <property type="match status" value="1"/>
</dbReference>
<evidence type="ECO:0000256" key="8">
    <source>
        <dbReference type="PIRNR" id="PIRNR036947"/>
    </source>
</evidence>
<dbReference type="Pfam" id="PF14632">
    <property type="entry name" value="SPT6_acidic"/>
    <property type="match status" value="1"/>
</dbReference>
<evidence type="ECO:0000256" key="6">
    <source>
        <dbReference type="ARBA" id="ARBA00023163"/>
    </source>
</evidence>
<dbReference type="InterPro" id="IPR036860">
    <property type="entry name" value="SH2_dom_sf"/>
</dbReference>
<dbReference type="InterPro" id="IPR012340">
    <property type="entry name" value="NA-bd_OB-fold"/>
</dbReference>
<dbReference type="SUPFAM" id="SSF53098">
    <property type="entry name" value="Ribonuclease H-like"/>
    <property type="match status" value="1"/>
</dbReference>
<keyword evidence="7 8" id="KW-0539">Nucleus</keyword>
<dbReference type="FunFam" id="1.10.10.2740:FF:000002">
    <property type="entry name" value="Transcription elongation factor Spt6"/>
    <property type="match status" value="1"/>
</dbReference>
<dbReference type="InterPro" id="IPR010994">
    <property type="entry name" value="RuvA_2-like"/>
</dbReference>
<comment type="caution">
    <text evidence="11">The sequence shown here is derived from an EMBL/GenBank/DDBJ whole genome shotgun (WGS) entry which is preliminary data.</text>
</comment>
<feature type="compositionally biased region" description="Acidic residues" evidence="9">
    <location>
        <begin position="41"/>
        <end position="56"/>
    </location>
</feature>
<dbReference type="InterPro" id="IPR023323">
    <property type="entry name" value="Tex-like_dom_sf"/>
</dbReference>
<protein>
    <recommendedName>
        <fullName evidence="8">Transcription elongation factor Spt6</fullName>
    </recommendedName>
</protein>
<dbReference type="Gene3D" id="1.10.10.2740">
    <property type="entry name" value="Spt6, Death-like domain"/>
    <property type="match status" value="1"/>
</dbReference>
<dbReference type="InterPro" id="IPR023319">
    <property type="entry name" value="Tex-like_HTH_dom_sf"/>
</dbReference>
<dbReference type="PROSITE" id="PS50126">
    <property type="entry name" value="S1"/>
    <property type="match status" value="1"/>
</dbReference>
<dbReference type="Gene3D" id="1.10.3500.10">
    <property type="entry name" value="Tex N-terminal region-like"/>
    <property type="match status" value="1"/>
</dbReference>
<dbReference type="Gene3D" id="1.10.10.650">
    <property type="entry name" value="RuvA domain 2-like"/>
    <property type="match status" value="1"/>
</dbReference>
<dbReference type="SUPFAM" id="SSF55550">
    <property type="entry name" value="SH2 domain"/>
    <property type="match status" value="1"/>
</dbReference>
<dbReference type="InterPro" id="IPR049540">
    <property type="entry name" value="Spt6-like_S1"/>
</dbReference>
<dbReference type="InterPro" id="IPR035420">
    <property type="entry name" value="Spt6_SH2"/>
</dbReference>
<dbReference type="InterPro" id="IPR003029">
    <property type="entry name" value="S1_domain"/>
</dbReference>
<dbReference type="EMBL" id="LXFE01000221">
    <property type="protein sequence ID" value="OLL26201.1"/>
    <property type="molecule type" value="Genomic_DNA"/>
</dbReference>
<sequence>MADFLDERTIEDATDLDAPADEEAGDDDSPQVQNHYSNGDTLEEDDSSEEEEEDEEAERKVREGFIVDDEEDEDESTRRRHKKRRKRKIEVEGPDPDELDEDDLDLIGLGRPAEKPRDRQLKRLKRRRDDHDKDEPPNPSRGLEDIFSDDEEQGDYGNLPEAGNSGMSTNRSRYQETGPGHEFDDFIEDDELTDDDDHQRPRQIRQERVRVSYPGMADVPDDVQMEMGEVFGDGGEYAWAEEEDEHGLEHKVQKGLQLKDIFEPSELQERMLTEEDELYRVTDIPERFQVLHMHHKLQHFTDSELEGEGRWIADVLSIRKRDSIHPDHQDAFKQAVIHVVTFLNQDNLDIPYIWHHKRDYLYHIDRTQGVENLIKTLLIDQDDLWRILEMSAKFKIMEEKKSGLLKLYTEIGKVDMNFEDFLEKAAGIEDFQDLHDYIHFRYSQIIRDVSINSGLKKPSGKHAVYERIRNGHIYNIVKAFGITAEQYGINFQDEIKRYSPDDPYDEPLAVAVSFSCDEREEDSLSAARMMLAEEIVNDLAVRKRMRMVFFTQGSINVHPTDRGIRKIDESHPYYKFKYLRNLLFTTLLEQEDPSFFVQMLKAEEDGLVTVEIEIRNYEDFFRRSLEYIESDNYSELADKWNRQRRMVLETAFSKLRPNIERLVKENLKSECEDNLASICRRKLLGKIDVMPLKPDELKEGESPRILALTNGQGDISRDPVIAVYVDEKGRAIEELSIGDLRNPDSQAALLEMVDHHKPEFVGIAGFSVGATRMHDDLTATLQGKPPVVWVNDEVARLYHVSQRAAAELPDLTLMGRYCVALARYLQSPLLEYISLGSDLVNIPFHQWQKLLPEAKLQNSLDSAIVDVVNMVGVDINEAISNSYKAAALQYVSGLGRRKTNNMINKINISGRLTSRPELITRSIVAAKIFLNCASFLKIPYEGRFVSENVEILDSTRIHPQDYELAKKMAADALELDEEDIEEYSGSGGVAAQLMLQDDPAKLDELVLDEYADELERVLSEPKRATLVTIREELKDPYRELRKERRDLSDIDRFTMLTGETLQTLREDTLVPVNIKTVTPNSLAVLLDCGVEGEIEYQKMSDQHGFKPFDLFQAGETVQARILSLDRVHFRAELSTRESDIKQNRDNRQHGHLDWDDFAEERDKSRLSTKREAEQRIARVIKHPLFRPFNARQAETFLNGMQRGDAVIRPSSNGPDHIAVTWKVTDHVYQHIDVLELDKDNDFSVGKTLKIAHRYTYSDLDELIVSHIKTMARKIDQMTEHEKFQKGTREDVEQWLTKYAEANPKRSSYAFCFDREHPGYFQLCFKANQKSRVAEWVREAYLTLPFLTI</sequence>
<dbReference type="Pfam" id="PF21710">
    <property type="entry name" value="Spt6_S1"/>
    <property type="match status" value="1"/>
</dbReference>
<feature type="compositionally biased region" description="Polar residues" evidence="9">
    <location>
        <begin position="30"/>
        <end position="40"/>
    </location>
</feature>
<dbReference type="Gene3D" id="3.30.420.140">
    <property type="entry name" value="YqgF/RNase H-like domain"/>
    <property type="match status" value="1"/>
</dbReference>
<dbReference type="InterPro" id="IPR042066">
    <property type="entry name" value="Spt6_death-like"/>
</dbReference>
<dbReference type="Pfam" id="PF14641">
    <property type="entry name" value="HTH_44"/>
    <property type="match status" value="1"/>
</dbReference>
<dbReference type="GO" id="GO:0005721">
    <property type="term" value="C:pericentric heterochromatin"/>
    <property type="evidence" value="ECO:0007669"/>
    <property type="project" value="EnsemblFungi"/>
</dbReference>
<evidence type="ECO:0000256" key="9">
    <source>
        <dbReference type="SAM" id="MobiDB-lite"/>
    </source>
</evidence>
<keyword evidence="11" id="KW-0251">Elongation factor</keyword>
<dbReference type="CDD" id="cd09928">
    <property type="entry name" value="SH2_Cterm_SPT6_like"/>
    <property type="match status" value="1"/>
</dbReference>
<reference evidence="11 12" key="1">
    <citation type="submission" date="2016-04" db="EMBL/GenBank/DDBJ databases">
        <title>Evolutionary innovation and constraint leading to complex multicellularity in the Ascomycota.</title>
        <authorList>
            <person name="Cisse O."/>
            <person name="Nguyen A."/>
            <person name="Hewitt D.A."/>
            <person name="Jedd G."/>
            <person name="Stajich J.E."/>
        </authorList>
    </citation>
    <scope>NUCLEOTIDE SEQUENCE [LARGE SCALE GENOMIC DNA]</scope>
    <source>
        <strain evidence="11 12">DAH-3</strain>
    </source>
</reference>
<dbReference type="PANTHER" id="PTHR10145:SF6">
    <property type="entry name" value="TRANSCRIPTION ELONGATION FACTOR SPT6"/>
    <property type="match status" value="1"/>
</dbReference>
<evidence type="ECO:0000256" key="3">
    <source>
        <dbReference type="ARBA" id="ARBA00009253"/>
    </source>
</evidence>
<dbReference type="InterPro" id="IPR028088">
    <property type="entry name" value="Spt6_HTH_DNA-bd_dom"/>
</dbReference>
<dbReference type="FunFam" id="3.30.505.10:FF:000056">
    <property type="entry name" value="Transcription elongation factor Spt6"/>
    <property type="match status" value="1"/>
</dbReference>
<dbReference type="GO" id="GO:0042393">
    <property type="term" value="F:histone binding"/>
    <property type="evidence" value="ECO:0007669"/>
    <property type="project" value="EnsemblFungi"/>
</dbReference>
<dbReference type="SUPFAM" id="SSF50249">
    <property type="entry name" value="Nucleic acid-binding proteins"/>
    <property type="match status" value="1"/>
</dbReference>
<feature type="compositionally biased region" description="Basic residues" evidence="9">
    <location>
        <begin position="78"/>
        <end position="88"/>
    </location>
</feature>
<dbReference type="OMA" id="GYFYLCF"/>
<gene>
    <name evidence="11" type="ORF">NEOLI_004237</name>
</gene>
<dbReference type="GO" id="GO:0032968">
    <property type="term" value="P:positive regulation of transcription elongation by RNA polymerase II"/>
    <property type="evidence" value="ECO:0007669"/>
    <property type="project" value="EnsemblFungi"/>
</dbReference>
<keyword evidence="6 8" id="KW-0804">Transcription</keyword>
<evidence type="ECO:0000313" key="11">
    <source>
        <dbReference type="EMBL" id="OLL26201.1"/>
    </source>
</evidence>
<dbReference type="GO" id="GO:0140673">
    <property type="term" value="P:transcription elongation-coupled chromatin remodeling"/>
    <property type="evidence" value="ECO:0007669"/>
    <property type="project" value="EnsemblFungi"/>
</dbReference>
<dbReference type="InterPro" id="IPR055179">
    <property type="entry name" value="Tex-like_central_region"/>
</dbReference>
<dbReference type="SUPFAM" id="SSF158832">
    <property type="entry name" value="Tex N-terminal region-like"/>
    <property type="match status" value="1"/>
</dbReference>
<dbReference type="GO" id="GO:0003746">
    <property type="term" value="F:translation elongation factor activity"/>
    <property type="evidence" value="ECO:0007669"/>
    <property type="project" value="UniProtKB-KW"/>
</dbReference>
<dbReference type="Pfam" id="PF22706">
    <property type="entry name" value="Tex_central_region"/>
    <property type="match status" value="1"/>
</dbReference>
<dbReference type="SUPFAM" id="SSF47781">
    <property type="entry name" value="RuvA domain 2-like"/>
    <property type="match status" value="2"/>
</dbReference>
<dbReference type="GO" id="GO:0008023">
    <property type="term" value="C:transcription elongation factor complex"/>
    <property type="evidence" value="ECO:0007669"/>
    <property type="project" value="TreeGrafter"/>
</dbReference>
<dbReference type="InterPro" id="IPR028083">
    <property type="entry name" value="Spt6_acidic_N_dom"/>
</dbReference>
<dbReference type="InterPro" id="IPR035018">
    <property type="entry name" value="Spt6_SH2_C"/>
</dbReference>
<dbReference type="InterPro" id="IPR035019">
    <property type="entry name" value="Spt6_SH2_N"/>
</dbReference>
<organism evidence="11 12">
    <name type="scientific">Neolecta irregularis (strain DAH-3)</name>
    <dbReference type="NCBI Taxonomy" id="1198029"/>
    <lineage>
        <taxon>Eukaryota</taxon>
        <taxon>Fungi</taxon>
        <taxon>Dikarya</taxon>
        <taxon>Ascomycota</taxon>
        <taxon>Taphrinomycotina</taxon>
        <taxon>Neolectales</taxon>
        <taxon>Neolectaceae</taxon>
        <taxon>Neolecta</taxon>
    </lineage>
</organism>
<dbReference type="Pfam" id="PF14635">
    <property type="entry name" value="HHH_7"/>
    <property type="match status" value="1"/>
</dbReference>
<dbReference type="STRING" id="1198029.A0A1U7LUL0"/>